<keyword evidence="2 6" id="KW-0547">Nucleotide-binding</keyword>
<dbReference type="SUPFAM" id="SSF52374">
    <property type="entry name" value="Nucleotidylyl transferase"/>
    <property type="match status" value="1"/>
</dbReference>
<evidence type="ECO:0000256" key="6">
    <source>
        <dbReference type="RuleBase" id="RU363037"/>
    </source>
</evidence>
<dbReference type="EMBL" id="MTYH01000024">
    <property type="protein sequence ID" value="PNP45607.1"/>
    <property type="molecule type" value="Genomic_DNA"/>
</dbReference>
<organism evidence="9 10">
    <name type="scientific">Trichoderma gamsii</name>
    <dbReference type="NCBI Taxonomy" id="398673"/>
    <lineage>
        <taxon>Eukaryota</taxon>
        <taxon>Fungi</taxon>
        <taxon>Dikarya</taxon>
        <taxon>Ascomycota</taxon>
        <taxon>Pezizomycotina</taxon>
        <taxon>Sordariomycetes</taxon>
        <taxon>Hypocreomycetidae</taxon>
        <taxon>Hypocreales</taxon>
        <taxon>Hypocreaceae</taxon>
        <taxon>Trichoderma</taxon>
    </lineage>
</organism>
<dbReference type="GO" id="GO:0005524">
    <property type="term" value="F:ATP binding"/>
    <property type="evidence" value="ECO:0007669"/>
    <property type="project" value="UniProtKB-KW"/>
</dbReference>
<sequence length="131" mass="14335">MADALAEVAEGVAKLVLDAETGEMVTKNELKKRTQKRARKANAAANRANAQQEKSNAPAAAKPAKPEERVIDPEAMFKQGFLGEVYKLRPEKEVVTRFPPEPNGYLHLGHAKAIAVNFGFAKFHGGRTILR</sequence>
<evidence type="ECO:0000256" key="4">
    <source>
        <dbReference type="ARBA" id="ARBA00022917"/>
    </source>
</evidence>
<dbReference type="InterPro" id="IPR001412">
    <property type="entry name" value="aa-tRNA-synth_I_CS"/>
</dbReference>
<evidence type="ECO:0000256" key="3">
    <source>
        <dbReference type="ARBA" id="ARBA00022840"/>
    </source>
</evidence>
<dbReference type="InterPro" id="IPR050132">
    <property type="entry name" value="Gln/Glu-tRNA_Ligase"/>
</dbReference>
<dbReference type="PANTHER" id="PTHR43097:SF4">
    <property type="entry name" value="GLUTAMINE--TRNA LIGASE"/>
    <property type="match status" value="1"/>
</dbReference>
<keyword evidence="4 6" id="KW-0648">Protein biosynthesis</keyword>
<gene>
    <name evidence="9" type="ORF">TGAMA5MH_02830</name>
</gene>
<dbReference type="GO" id="GO:0005829">
    <property type="term" value="C:cytosol"/>
    <property type="evidence" value="ECO:0007669"/>
    <property type="project" value="TreeGrafter"/>
</dbReference>
<comment type="caution">
    <text evidence="9">The sequence shown here is derived from an EMBL/GenBank/DDBJ whole genome shotgun (WGS) entry which is preliminary data.</text>
</comment>
<reference evidence="9 10" key="1">
    <citation type="submission" date="2017-02" db="EMBL/GenBank/DDBJ databases">
        <title>Genomes of Trichoderma spp. with biocontrol activity.</title>
        <authorList>
            <person name="Gardiner D."/>
            <person name="Kazan K."/>
            <person name="Vos C."/>
            <person name="Harvey P."/>
        </authorList>
    </citation>
    <scope>NUCLEOTIDE SEQUENCE [LARGE SCALE GENOMIC DNA]</scope>
    <source>
        <strain evidence="9 10">A5MH</strain>
    </source>
</reference>
<evidence type="ECO:0000313" key="10">
    <source>
        <dbReference type="Proteomes" id="UP000236546"/>
    </source>
</evidence>
<keyword evidence="3 6" id="KW-0067">ATP-binding</keyword>
<dbReference type="GO" id="GO:0004819">
    <property type="term" value="F:glutamine-tRNA ligase activity"/>
    <property type="evidence" value="ECO:0007669"/>
    <property type="project" value="TreeGrafter"/>
</dbReference>
<evidence type="ECO:0000313" key="9">
    <source>
        <dbReference type="EMBL" id="PNP45607.1"/>
    </source>
</evidence>
<comment type="similarity">
    <text evidence="6">Belongs to the class-I aminoacyl-tRNA synthetase family.</text>
</comment>
<dbReference type="InterPro" id="IPR014729">
    <property type="entry name" value="Rossmann-like_a/b/a_fold"/>
</dbReference>
<accession>A0A2K0TJD6</accession>
<feature type="region of interest" description="Disordered" evidence="7">
    <location>
        <begin position="27"/>
        <end position="68"/>
    </location>
</feature>
<dbReference type="InterPro" id="IPR020058">
    <property type="entry name" value="Glu/Gln-tRNA-synth_Ib_cat-dom"/>
</dbReference>
<dbReference type="Pfam" id="PF00749">
    <property type="entry name" value="tRNA-synt_1c"/>
    <property type="match status" value="1"/>
</dbReference>
<evidence type="ECO:0000256" key="2">
    <source>
        <dbReference type="ARBA" id="ARBA00022741"/>
    </source>
</evidence>
<dbReference type="InterPro" id="IPR000924">
    <property type="entry name" value="Glu/Gln-tRNA-synth"/>
</dbReference>
<proteinExistence type="inferred from homology"/>
<dbReference type="GO" id="GO:0006425">
    <property type="term" value="P:glutaminyl-tRNA aminoacylation"/>
    <property type="evidence" value="ECO:0007669"/>
    <property type="project" value="TreeGrafter"/>
</dbReference>
<dbReference type="PANTHER" id="PTHR43097">
    <property type="entry name" value="GLUTAMINE-TRNA LIGASE"/>
    <property type="match status" value="1"/>
</dbReference>
<dbReference type="PROSITE" id="PS00178">
    <property type="entry name" value="AA_TRNA_LIGASE_I"/>
    <property type="match status" value="1"/>
</dbReference>
<dbReference type="Gene3D" id="3.40.50.620">
    <property type="entry name" value="HUPs"/>
    <property type="match status" value="1"/>
</dbReference>
<evidence type="ECO:0000259" key="8">
    <source>
        <dbReference type="Pfam" id="PF00749"/>
    </source>
</evidence>
<protein>
    <recommendedName>
        <fullName evidence="8">Glutamyl/glutaminyl-tRNA synthetase class Ib catalytic domain-containing protein</fullName>
    </recommendedName>
</protein>
<dbReference type="AlphaFoldDB" id="A0A2K0TJD6"/>
<evidence type="ECO:0000256" key="7">
    <source>
        <dbReference type="SAM" id="MobiDB-lite"/>
    </source>
</evidence>
<feature type="compositionally biased region" description="Low complexity" evidence="7">
    <location>
        <begin position="41"/>
        <end position="63"/>
    </location>
</feature>
<dbReference type="OrthoDB" id="5244675at2759"/>
<dbReference type="Proteomes" id="UP000236546">
    <property type="component" value="Unassembled WGS sequence"/>
</dbReference>
<evidence type="ECO:0000256" key="1">
    <source>
        <dbReference type="ARBA" id="ARBA00022598"/>
    </source>
</evidence>
<dbReference type="PRINTS" id="PR00987">
    <property type="entry name" value="TRNASYNTHGLU"/>
</dbReference>
<feature type="domain" description="Glutamyl/glutaminyl-tRNA synthetase class Ib catalytic" evidence="8">
    <location>
        <begin position="93"/>
        <end position="131"/>
    </location>
</feature>
<keyword evidence="5 6" id="KW-0030">Aminoacyl-tRNA synthetase</keyword>
<evidence type="ECO:0000256" key="5">
    <source>
        <dbReference type="ARBA" id="ARBA00023146"/>
    </source>
</evidence>
<keyword evidence="1 6" id="KW-0436">Ligase</keyword>
<name>A0A2K0TJD6_9HYPO</name>